<dbReference type="PANTHER" id="PTHR43042">
    <property type="entry name" value="SAM-DEPENDENT METHYLTRANSFERASE"/>
    <property type="match status" value="1"/>
</dbReference>
<keyword evidence="3" id="KW-0949">S-adenosyl-L-methionine</keyword>
<keyword evidence="1" id="KW-0489">Methyltransferase</keyword>
<dbReference type="InterPro" id="IPR013780">
    <property type="entry name" value="Glyco_hydro_b"/>
</dbReference>
<evidence type="ECO:0000256" key="3">
    <source>
        <dbReference type="ARBA" id="ARBA00022691"/>
    </source>
</evidence>
<feature type="domain" description="S-adenosylmethionine-dependent methyltransferase" evidence="4">
    <location>
        <begin position="91"/>
        <end position="231"/>
    </location>
</feature>
<dbReference type="Proteomes" id="UP000178404">
    <property type="component" value="Unassembled WGS sequence"/>
</dbReference>
<dbReference type="EMBL" id="MHWA01000008">
    <property type="protein sequence ID" value="OHB01990.1"/>
    <property type="molecule type" value="Genomic_DNA"/>
</dbReference>
<dbReference type="CDD" id="cd02440">
    <property type="entry name" value="AdoMet_MTases"/>
    <property type="match status" value="1"/>
</dbReference>
<gene>
    <name evidence="5" type="ORF">A3A90_02000</name>
</gene>
<organism evidence="5 6">
    <name type="scientific">Candidatus Zambryskibacteria bacterium RIFCSPLOWO2_01_FULL_35_19</name>
    <dbReference type="NCBI Taxonomy" id="1802757"/>
    <lineage>
        <taxon>Bacteria</taxon>
        <taxon>Candidatus Zambryskiibacteriota</taxon>
    </lineage>
</organism>
<dbReference type="SUPFAM" id="SSF53335">
    <property type="entry name" value="S-adenosyl-L-methionine-dependent methyltransferases"/>
    <property type="match status" value="1"/>
</dbReference>
<dbReference type="GO" id="GO:0032259">
    <property type="term" value="P:methylation"/>
    <property type="evidence" value="ECO:0007669"/>
    <property type="project" value="UniProtKB-KW"/>
</dbReference>
<sequence length="306" mass="34784">MNNQEKNIKIWAENMEGYKLLDSGEKEKLEEINGQKIVRAEPRAWWNKKIESSKYLVVKEEQKKGFETIINIGIGNIKAKIKFKNTSKHIGIFPEQFSEWKWIKEKIASSNHLVAREISVLNLFGYTGIASLVAASAGLPREAGAKWGAKVTHVDASKQSVEWARENQKLSGLENTPIRWIVDDVLKFIKKEAKQGKRYDAIIMDPPQFGKGPKGEVWKIEEKLPELLSVCREILSNEPLFIIFNMYSTELSSISVANLLSDMTKNLDGIVESGELAIKQKNFYSDRNVGAERLLPMSIFALWNTK</sequence>
<dbReference type="Pfam" id="PF10672">
    <property type="entry name" value="Methyltrans_SAM"/>
    <property type="match status" value="1"/>
</dbReference>
<dbReference type="PANTHER" id="PTHR43042:SF2">
    <property type="entry name" value="SAM-DEPENDENT METHYLTRANSFERASE"/>
    <property type="match status" value="1"/>
</dbReference>
<proteinExistence type="predicted"/>
<comment type="caution">
    <text evidence="5">The sequence shown here is derived from an EMBL/GenBank/DDBJ whole genome shotgun (WGS) entry which is preliminary data.</text>
</comment>
<evidence type="ECO:0000259" key="4">
    <source>
        <dbReference type="Pfam" id="PF10672"/>
    </source>
</evidence>
<dbReference type="Gene3D" id="3.40.50.150">
    <property type="entry name" value="Vaccinia Virus protein VP39"/>
    <property type="match status" value="1"/>
</dbReference>
<accession>A0A1G2TZD9</accession>
<reference evidence="5 6" key="1">
    <citation type="journal article" date="2016" name="Nat. Commun.">
        <title>Thousands of microbial genomes shed light on interconnected biogeochemical processes in an aquifer system.</title>
        <authorList>
            <person name="Anantharaman K."/>
            <person name="Brown C.T."/>
            <person name="Hug L.A."/>
            <person name="Sharon I."/>
            <person name="Castelle C.J."/>
            <person name="Probst A.J."/>
            <person name="Thomas B.C."/>
            <person name="Singh A."/>
            <person name="Wilkins M.J."/>
            <person name="Karaoz U."/>
            <person name="Brodie E.L."/>
            <person name="Williams K.H."/>
            <person name="Hubbard S.S."/>
            <person name="Banfield J.F."/>
        </authorList>
    </citation>
    <scope>NUCLEOTIDE SEQUENCE [LARGE SCALE GENOMIC DNA]</scope>
</reference>
<dbReference type="GO" id="GO:0008168">
    <property type="term" value="F:methyltransferase activity"/>
    <property type="evidence" value="ECO:0007669"/>
    <property type="project" value="UniProtKB-KW"/>
</dbReference>
<evidence type="ECO:0000256" key="2">
    <source>
        <dbReference type="ARBA" id="ARBA00022679"/>
    </source>
</evidence>
<protein>
    <recommendedName>
        <fullName evidence="4">S-adenosylmethionine-dependent methyltransferase domain-containing protein</fullName>
    </recommendedName>
</protein>
<dbReference type="InterPro" id="IPR029063">
    <property type="entry name" value="SAM-dependent_MTases_sf"/>
</dbReference>
<evidence type="ECO:0000256" key="1">
    <source>
        <dbReference type="ARBA" id="ARBA00022603"/>
    </source>
</evidence>
<name>A0A1G2TZD9_9BACT</name>
<dbReference type="AlphaFoldDB" id="A0A1G2TZD9"/>
<dbReference type="InterPro" id="IPR019614">
    <property type="entry name" value="SAM-dep_methyl-trfase"/>
</dbReference>
<keyword evidence="2" id="KW-0808">Transferase</keyword>
<evidence type="ECO:0000313" key="6">
    <source>
        <dbReference type="Proteomes" id="UP000178404"/>
    </source>
</evidence>
<evidence type="ECO:0000313" key="5">
    <source>
        <dbReference type="EMBL" id="OHB01990.1"/>
    </source>
</evidence>
<dbReference type="Gene3D" id="2.60.40.1180">
    <property type="entry name" value="Golgi alpha-mannosidase II"/>
    <property type="match status" value="1"/>
</dbReference>